<organism evidence="3 4">
    <name type="scientific">Chloracidobacterium sp. N</name>
    <dbReference type="NCBI Taxonomy" id="2821540"/>
    <lineage>
        <taxon>Bacteria</taxon>
        <taxon>Pseudomonadati</taxon>
        <taxon>Acidobacteriota</taxon>
        <taxon>Terriglobia</taxon>
        <taxon>Terriglobales</taxon>
        <taxon>Acidobacteriaceae</taxon>
        <taxon>Chloracidobacterium</taxon>
        <taxon>Chloracidobacterium aggregatum</taxon>
    </lineage>
</organism>
<dbReference type="EMBL" id="CP072643">
    <property type="protein sequence ID" value="QUV95467.1"/>
    <property type="molecule type" value="Genomic_DNA"/>
</dbReference>
<keyword evidence="4" id="KW-1185">Reference proteome</keyword>
<dbReference type="Gene3D" id="3.40.50.720">
    <property type="entry name" value="NAD(P)-binding Rossmann-like Domain"/>
    <property type="match status" value="1"/>
</dbReference>
<dbReference type="Gene3D" id="3.90.25.10">
    <property type="entry name" value="UDP-galactose 4-epimerase, domain 1"/>
    <property type="match status" value="1"/>
</dbReference>
<evidence type="ECO:0000313" key="3">
    <source>
        <dbReference type="EMBL" id="QUV95467.1"/>
    </source>
</evidence>
<evidence type="ECO:0000259" key="2">
    <source>
        <dbReference type="Pfam" id="PF01370"/>
    </source>
</evidence>
<protein>
    <submittedName>
        <fullName evidence="3">NAD-dependent epimerase/dehydratase family protein</fullName>
    </submittedName>
</protein>
<feature type="domain" description="NAD-dependent epimerase/dehydratase" evidence="2">
    <location>
        <begin position="4"/>
        <end position="237"/>
    </location>
</feature>
<dbReference type="InterPro" id="IPR001509">
    <property type="entry name" value="Epimerase_deHydtase"/>
</dbReference>
<name>A0ABX8B5V5_9BACT</name>
<dbReference type="PANTHER" id="PTHR43000">
    <property type="entry name" value="DTDP-D-GLUCOSE 4,6-DEHYDRATASE-RELATED"/>
    <property type="match status" value="1"/>
</dbReference>
<dbReference type="Pfam" id="PF01370">
    <property type="entry name" value="Epimerase"/>
    <property type="match status" value="1"/>
</dbReference>
<dbReference type="SUPFAM" id="SSF51735">
    <property type="entry name" value="NAD(P)-binding Rossmann-fold domains"/>
    <property type="match status" value="1"/>
</dbReference>
<dbReference type="RefSeq" id="WP_211423690.1">
    <property type="nucleotide sequence ID" value="NZ_CP072643.1"/>
</dbReference>
<reference evidence="3 4" key="1">
    <citation type="submission" date="2021-03" db="EMBL/GenBank/DDBJ databases">
        <title>Genomic and phenotypic characterization of Chloracidobacterium isolates provides evidence for multiple species.</title>
        <authorList>
            <person name="Saini M.K."/>
            <person name="Costas A.M.G."/>
            <person name="Tank M."/>
            <person name="Bryant D.A."/>
        </authorList>
    </citation>
    <scope>NUCLEOTIDE SEQUENCE [LARGE SCALE GENOMIC DNA]</scope>
    <source>
        <strain evidence="3 4">N</strain>
    </source>
</reference>
<dbReference type="Proteomes" id="UP000677668">
    <property type="component" value="Chromosome 2"/>
</dbReference>
<accession>A0ABX8B5V5</accession>
<comment type="similarity">
    <text evidence="1">Belongs to the NAD(P)-dependent epimerase/dehydratase family.</text>
</comment>
<evidence type="ECO:0000313" key="4">
    <source>
        <dbReference type="Proteomes" id="UP000677668"/>
    </source>
</evidence>
<proteinExistence type="inferred from homology"/>
<sequence>MATILVTGGNGFIGSHLVDRLAGQAPVIVFDRRERRYDPPPPGVRSVAGSLSDRDLVRNVLTEFGVETVYHLAWSSIHETATRHPVADIESNLMPTVQLLDACREAGVRRVVYVSSGGTVYGMPRAGTITEDHPTQPINAYGVTKLTVEKYLGAYHHLYGLEYVIFRPSVPYGPRQNPLGRQGAVAVFLYRALRGEPVVIFGDGQTSRDFFFVSDMLEPLVQARSGAVGVNGVFNLGGGRAYSLNELVATIESVIGRSVTVRHEPARRIDAPSICLDCEATRRTFGWHPVTSLQAGIAQTAAWMQAATLVP</sequence>
<gene>
    <name evidence="3" type="ORF">J8C05_11525</name>
</gene>
<evidence type="ECO:0000256" key="1">
    <source>
        <dbReference type="ARBA" id="ARBA00007637"/>
    </source>
</evidence>
<dbReference type="InterPro" id="IPR036291">
    <property type="entry name" value="NAD(P)-bd_dom_sf"/>
</dbReference>